<dbReference type="PANTHER" id="PTHR24348">
    <property type="entry name" value="SERINE/THREONINE-PROTEIN KINASE UNC-51-RELATED"/>
    <property type="match status" value="1"/>
</dbReference>
<dbReference type="AlphaFoldDB" id="A0AAF0J231"/>
<dbReference type="EMBL" id="CP119892">
    <property type="protein sequence ID" value="WFD25148.1"/>
    <property type="molecule type" value="Genomic_DNA"/>
</dbReference>
<dbReference type="GO" id="GO:0005524">
    <property type="term" value="F:ATP binding"/>
    <property type="evidence" value="ECO:0007669"/>
    <property type="project" value="UniProtKB-UniRule"/>
</dbReference>
<sequence>MDDEGFELGEPGSRFRLGRTIGAGGSSVVFEACAMDDDNKQVAVKVIYPNSACKELKHEAKIWKQLPRHPHLLSLLYHEKRPASDSNDGKHREYFVMEYSHYGNLLQLVRNEGQPTVMPNPREQDKDDAPPASSSSRHSSLNLPRCRGIPLHQARSIMRQLASALHCLHTVAHVVHNDLKLENILGFPTQEDDTGILWKVADFGLAEFVASDEMAHLPPTPCGTMEYIAPEMVRFLDPDMEVFDKIPSHAKPSPPPDLSPYARDMWALGCIFYVLCAGSFPFQDGIQSRLLERISGSNYELPYRLLGDKERENLPAENVNEDPQDTNESREQAREVLVHLLDVDPYTRWDIERLCHSRWLAM</sequence>
<dbReference type="PROSITE" id="PS00107">
    <property type="entry name" value="PROTEIN_KINASE_ATP"/>
    <property type="match status" value="1"/>
</dbReference>
<dbReference type="GO" id="GO:0010506">
    <property type="term" value="P:regulation of autophagy"/>
    <property type="evidence" value="ECO:0007669"/>
    <property type="project" value="InterPro"/>
</dbReference>
<dbReference type="Gene3D" id="1.10.510.10">
    <property type="entry name" value="Transferase(Phosphotransferase) domain 1"/>
    <property type="match status" value="2"/>
</dbReference>
<evidence type="ECO:0000313" key="4">
    <source>
        <dbReference type="EMBL" id="WFD25148.1"/>
    </source>
</evidence>
<dbReference type="InterPro" id="IPR045269">
    <property type="entry name" value="Atg1-like"/>
</dbReference>
<evidence type="ECO:0000256" key="1">
    <source>
        <dbReference type="PROSITE-ProRule" id="PRU10141"/>
    </source>
</evidence>
<protein>
    <recommendedName>
        <fullName evidence="3">Protein kinase domain-containing protein</fullName>
    </recommendedName>
</protein>
<dbReference type="GO" id="GO:0005737">
    <property type="term" value="C:cytoplasm"/>
    <property type="evidence" value="ECO:0007669"/>
    <property type="project" value="TreeGrafter"/>
</dbReference>
<dbReference type="PANTHER" id="PTHR24348:SF68">
    <property type="entry name" value="SERINE_THREONINE-PROTEIN KINASE ATG1C"/>
    <property type="match status" value="1"/>
</dbReference>
<keyword evidence="1" id="KW-0547">Nucleotide-binding</keyword>
<evidence type="ECO:0000256" key="2">
    <source>
        <dbReference type="SAM" id="MobiDB-lite"/>
    </source>
</evidence>
<dbReference type="PROSITE" id="PS50011">
    <property type="entry name" value="PROTEIN_KINASE_DOM"/>
    <property type="match status" value="1"/>
</dbReference>
<proteinExistence type="predicted"/>
<dbReference type="Pfam" id="PF00069">
    <property type="entry name" value="Pkinase"/>
    <property type="match status" value="1"/>
</dbReference>
<accession>A0AAF0J231</accession>
<reference evidence="4" key="1">
    <citation type="submission" date="2023-03" db="EMBL/GenBank/DDBJ databases">
        <title>Mating type loci evolution in Malassezia.</title>
        <authorList>
            <person name="Coelho M.A."/>
        </authorList>
    </citation>
    <scope>NUCLEOTIDE SEQUENCE</scope>
    <source>
        <strain evidence="4">CBS 9557</strain>
    </source>
</reference>
<feature type="binding site" evidence="1">
    <location>
        <position position="54"/>
    </location>
    <ligand>
        <name>ATP</name>
        <dbReference type="ChEBI" id="CHEBI:30616"/>
    </ligand>
</feature>
<feature type="region of interest" description="Disordered" evidence="2">
    <location>
        <begin position="114"/>
        <end position="144"/>
    </location>
</feature>
<keyword evidence="5" id="KW-1185">Reference proteome</keyword>
<name>A0AAF0J231_9BASI</name>
<evidence type="ECO:0000259" key="3">
    <source>
        <dbReference type="PROSITE" id="PS50011"/>
    </source>
</evidence>
<dbReference type="GO" id="GO:0004674">
    <property type="term" value="F:protein serine/threonine kinase activity"/>
    <property type="evidence" value="ECO:0007669"/>
    <property type="project" value="InterPro"/>
</dbReference>
<keyword evidence="1" id="KW-0067">ATP-binding</keyword>
<dbReference type="SMART" id="SM00220">
    <property type="entry name" value="S_TKc"/>
    <property type="match status" value="1"/>
</dbReference>
<organism evidence="4 5">
    <name type="scientific">Malassezia nana</name>
    <dbReference type="NCBI Taxonomy" id="180528"/>
    <lineage>
        <taxon>Eukaryota</taxon>
        <taxon>Fungi</taxon>
        <taxon>Dikarya</taxon>
        <taxon>Basidiomycota</taxon>
        <taxon>Ustilaginomycotina</taxon>
        <taxon>Malasseziomycetes</taxon>
        <taxon>Malasseziales</taxon>
        <taxon>Malasseziaceae</taxon>
        <taxon>Malassezia</taxon>
    </lineage>
</organism>
<dbReference type="InterPro" id="IPR000719">
    <property type="entry name" value="Prot_kinase_dom"/>
</dbReference>
<feature type="domain" description="Protein kinase" evidence="3">
    <location>
        <begin position="15"/>
        <end position="360"/>
    </location>
</feature>
<dbReference type="SUPFAM" id="SSF56112">
    <property type="entry name" value="Protein kinase-like (PK-like)"/>
    <property type="match status" value="1"/>
</dbReference>
<evidence type="ECO:0000313" key="5">
    <source>
        <dbReference type="Proteomes" id="UP001213623"/>
    </source>
</evidence>
<dbReference type="InterPro" id="IPR017441">
    <property type="entry name" value="Protein_kinase_ATP_BS"/>
</dbReference>
<gene>
    <name evidence="4" type="ORF">MNAN1_000112</name>
</gene>
<dbReference type="InterPro" id="IPR011009">
    <property type="entry name" value="Kinase-like_dom_sf"/>
</dbReference>
<dbReference type="Proteomes" id="UP001213623">
    <property type="component" value="Chromosome 1"/>
</dbReference>